<proteinExistence type="inferred from homology"/>
<dbReference type="InterPro" id="IPR045068">
    <property type="entry name" value="BACURD1-3"/>
</dbReference>
<evidence type="ECO:0000313" key="8">
    <source>
        <dbReference type="Proteomes" id="UP000694402"/>
    </source>
</evidence>
<feature type="domain" description="BTB" evidence="6">
    <location>
        <begin position="32"/>
        <end position="100"/>
    </location>
</feature>
<keyword evidence="8" id="KW-1185">Reference proteome</keyword>
<comment type="pathway">
    <text evidence="2">Protein modification; protein ubiquitination.</text>
</comment>
<reference evidence="7" key="2">
    <citation type="submission" date="2025-08" db="UniProtKB">
        <authorList>
            <consortium name="Ensembl"/>
        </authorList>
    </citation>
    <scope>IDENTIFICATION</scope>
</reference>
<sequence>MEEMSGVSAVSSALPAATTRTTSFKGSCPSSKYVKLNVGGALYYTTMQTLTKQDTMLKAMFSGRMEVLTDSEGWILIDRCGKHFGTILNYLRDGAVPLPEIRREVEELLAEAKYYLVQGLADECHAALQVLCITLTYCKHLPVINLSLGVSPSLCACVAHHAIIELFVSCFPPCVQNKDMYEPFCKVPLVTSSKEEQRLISTSNKPTVKLLYNRSNNKYSYTSNSDDNMLKNIELFDKLSLRFNGRVLFIKDVIGDEICCWSFYGQGRKIAEVCCTSIVYATEKKQTKVEFPEARIYEETLNILLYESQDGRGPDNALLEATGGAAGRSHHLDEDEERELIERVRRIHIKRPDDRTHHHQ</sequence>
<dbReference type="InterPro" id="IPR003131">
    <property type="entry name" value="T1-type_BTB"/>
</dbReference>
<dbReference type="GeneTree" id="ENSGT00950000183143"/>
<dbReference type="FunFam" id="3.30.710.10:FF:000013">
    <property type="entry name" value="BTB/POZ domain-containing adapter for CUL3-mediated RhoA degradation protein 3"/>
    <property type="match status" value="1"/>
</dbReference>
<dbReference type="PANTHER" id="PTHR11145:SF14">
    <property type="entry name" value="BTB_POZ DOMAIN-CONTAINING ADAPTER FOR CUL3-MEDIATED RHOA DEGRADATION PROTEIN 3"/>
    <property type="match status" value="1"/>
</dbReference>
<evidence type="ECO:0000313" key="7">
    <source>
        <dbReference type="Ensembl" id="ENSOTSP00005107279.1"/>
    </source>
</evidence>
<dbReference type="GO" id="GO:0004842">
    <property type="term" value="F:ubiquitin-protein transferase activity"/>
    <property type="evidence" value="ECO:0007669"/>
    <property type="project" value="TreeGrafter"/>
</dbReference>
<dbReference type="InterPro" id="IPR011333">
    <property type="entry name" value="SKP1/BTB/POZ_sf"/>
</dbReference>
<dbReference type="GO" id="GO:0005634">
    <property type="term" value="C:nucleus"/>
    <property type="evidence" value="ECO:0007669"/>
    <property type="project" value="UniProtKB-SubCell"/>
</dbReference>
<evidence type="ECO:0000256" key="1">
    <source>
        <dbReference type="ARBA" id="ARBA00004123"/>
    </source>
</evidence>
<dbReference type="PROSITE" id="PS50097">
    <property type="entry name" value="BTB"/>
    <property type="match status" value="1"/>
</dbReference>
<dbReference type="Pfam" id="PF02214">
    <property type="entry name" value="BTB_2"/>
    <property type="match status" value="1"/>
</dbReference>
<evidence type="ECO:0000259" key="6">
    <source>
        <dbReference type="PROSITE" id="PS50097"/>
    </source>
</evidence>
<dbReference type="GO" id="GO:0051260">
    <property type="term" value="P:protein homooligomerization"/>
    <property type="evidence" value="ECO:0007669"/>
    <property type="project" value="InterPro"/>
</dbReference>
<name>A0AAZ3NUF9_ONCTS</name>
<dbReference type="Ensembl" id="ENSOTST00005115560.1">
    <property type="protein sequence ID" value="ENSOTSP00005107279.1"/>
    <property type="gene ID" value="ENSOTSG00005076214.1"/>
</dbReference>
<comment type="similarity">
    <text evidence="5">Belongs to the BACURD family.</text>
</comment>
<keyword evidence="3" id="KW-0833">Ubl conjugation pathway</keyword>
<dbReference type="Proteomes" id="UP000694402">
    <property type="component" value="Unassembled WGS sequence"/>
</dbReference>
<dbReference type="SUPFAM" id="SSF54695">
    <property type="entry name" value="POZ domain"/>
    <property type="match status" value="1"/>
</dbReference>
<comment type="subcellular location">
    <subcellularLocation>
        <location evidence="1">Nucleus</location>
    </subcellularLocation>
</comment>
<reference evidence="7" key="3">
    <citation type="submission" date="2025-09" db="UniProtKB">
        <authorList>
            <consortium name="Ensembl"/>
        </authorList>
    </citation>
    <scope>IDENTIFICATION</scope>
</reference>
<protein>
    <recommendedName>
        <fullName evidence="6">BTB domain-containing protein</fullName>
    </recommendedName>
</protein>
<evidence type="ECO:0000256" key="5">
    <source>
        <dbReference type="ARBA" id="ARBA00025759"/>
    </source>
</evidence>
<keyword evidence="4" id="KW-0539">Nucleus</keyword>
<dbReference type="GO" id="GO:0016567">
    <property type="term" value="P:protein ubiquitination"/>
    <property type="evidence" value="ECO:0007669"/>
    <property type="project" value="TreeGrafter"/>
</dbReference>
<dbReference type="GO" id="GO:0031463">
    <property type="term" value="C:Cul3-RING ubiquitin ligase complex"/>
    <property type="evidence" value="ECO:0007669"/>
    <property type="project" value="TreeGrafter"/>
</dbReference>
<dbReference type="SMART" id="SM00225">
    <property type="entry name" value="BTB"/>
    <property type="match status" value="1"/>
</dbReference>
<dbReference type="CDD" id="cd18369">
    <property type="entry name" value="BTB_POZ_KCTD10-like_BACURD"/>
    <property type="match status" value="1"/>
</dbReference>
<dbReference type="GO" id="GO:0035024">
    <property type="term" value="P:negative regulation of Rho protein signal transduction"/>
    <property type="evidence" value="ECO:0007669"/>
    <property type="project" value="TreeGrafter"/>
</dbReference>
<dbReference type="AlphaFoldDB" id="A0AAZ3NUF9"/>
<evidence type="ECO:0000256" key="2">
    <source>
        <dbReference type="ARBA" id="ARBA00004906"/>
    </source>
</evidence>
<reference evidence="8" key="1">
    <citation type="journal article" date="2018" name="PLoS ONE">
        <title>Chinook salmon (Oncorhynchus tshawytscha) genome and transcriptome.</title>
        <authorList>
            <person name="Christensen K.A."/>
            <person name="Leong J.S."/>
            <person name="Sakhrani D."/>
            <person name="Biagi C.A."/>
            <person name="Minkley D.R."/>
            <person name="Withler R.E."/>
            <person name="Rondeau E.B."/>
            <person name="Koop B.F."/>
            <person name="Devlin R.H."/>
        </authorList>
    </citation>
    <scope>NUCLEOTIDE SEQUENCE [LARGE SCALE GENOMIC DNA]</scope>
</reference>
<evidence type="ECO:0000256" key="4">
    <source>
        <dbReference type="ARBA" id="ARBA00023242"/>
    </source>
</evidence>
<evidence type="ECO:0000256" key="3">
    <source>
        <dbReference type="ARBA" id="ARBA00022786"/>
    </source>
</evidence>
<accession>A0AAZ3NUF9</accession>
<dbReference type="PANTHER" id="PTHR11145">
    <property type="entry name" value="BTB/POZ DOMAIN-CONTAINING ADAPTER FOR CUL3-MEDIATED RHOA DEGRADATION PROTEIN FAMILY MEMBER"/>
    <property type="match status" value="1"/>
</dbReference>
<dbReference type="GO" id="GO:0043161">
    <property type="term" value="P:proteasome-mediated ubiquitin-dependent protein catabolic process"/>
    <property type="evidence" value="ECO:0007669"/>
    <property type="project" value="TreeGrafter"/>
</dbReference>
<gene>
    <name evidence="7" type="primary">KCTD10</name>
</gene>
<dbReference type="InterPro" id="IPR000210">
    <property type="entry name" value="BTB/POZ_dom"/>
</dbReference>
<organism evidence="7 8">
    <name type="scientific">Oncorhynchus tshawytscha</name>
    <name type="common">Chinook salmon</name>
    <name type="synonym">Salmo tshawytscha</name>
    <dbReference type="NCBI Taxonomy" id="74940"/>
    <lineage>
        <taxon>Eukaryota</taxon>
        <taxon>Metazoa</taxon>
        <taxon>Chordata</taxon>
        <taxon>Craniata</taxon>
        <taxon>Vertebrata</taxon>
        <taxon>Euteleostomi</taxon>
        <taxon>Actinopterygii</taxon>
        <taxon>Neopterygii</taxon>
        <taxon>Teleostei</taxon>
        <taxon>Protacanthopterygii</taxon>
        <taxon>Salmoniformes</taxon>
        <taxon>Salmonidae</taxon>
        <taxon>Salmoninae</taxon>
        <taxon>Oncorhynchus</taxon>
    </lineage>
</organism>
<dbReference type="Gene3D" id="3.30.710.10">
    <property type="entry name" value="Potassium Channel Kv1.1, Chain A"/>
    <property type="match status" value="1"/>
</dbReference>